<dbReference type="Proteomes" id="UP000824074">
    <property type="component" value="Unassembled WGS sequence"/>
</dbReference>
<proteinExistence type="predicted"/>
<comment type="caution">
    <text evidence="1">The sequence shown here is derived from an EMBL/GenBank/DDBJ whole genome shotgun (WGS) entry which is preliminary data.</text>
</comment>
<name>A0A9D1IMI5_9FIRM</name>
<dbReference type="InterPro" id="IPR012347">
    <property type="entry name" value="Ferritin-like"/>
</dbReference>
<keyword evidence="1" id="KW-0167">Capsid protein</keyword>
<organism evidence="1 2">
    <name type="scientific">Candidatus Aphodocola excrementigallinarum</name>
    <dbReference type="NCBI Taxonomy" id="2840670"/>
    <lineage>
        <taxon>Bacteria</taxon>
        <taxon>Bacillati</taxon>
        <taxon>Bacillota</taxon>
        <taxon>Bacilli</taxon>
        <taxon>Candidatus Aphodocola</taxon>
    </lineage>
</organism>
<reference evidence="1" key="2">
    <citation type="journal article" date="2021" name="PeerJ">
        <title>Extensive microbial diversity within the chicken gut microbiome revealed by metagenomics and culture.</title>
        <authorList>
            <person name="Gilroy R."/>
            <person name="Ravi A."/>
            <person name="Getino M."/>
            <person name="Pursley I."/>
            <person name="Horton D.L."/>
            <person name="Alikhan N.F."/>
            <person name="Baker D."/>
            <person name="Gharbi K."/>
            <person name="Hall N."/>
            <person name="Watson M."/>
            <person name="Adriaenssens E.M."/>
            <person name="Foster-Nyarko E."/>
            <person name="Jarju S."/>
            <person name="Secka A."/>
            <person name="Antonio M."/>
            <person name="Oren A."/>
            <person name="Chaudhuri R.R."/>
            <person name="La Ragione R."/>
            <person name="Hildebrand F."/>
            <person name="Pallen M.J."/>
        </authorList>
    </citation>
    <scope>NUCLEOTIDE SEQUENCE</scope>
    <source>
        <strain evidence="1">CHK193-30670</strain>
    </source>
</reference>
<gene>
    <name evidence="1" type="ORF">IAB68_02075</name>
</gene>
<accession>A0A9D1IMI5</accession>
<protein>
    <submittedName>
        <fullName evidence="1">Spore coat protein</fullName>
    </submittedName>
</protein>
<dbReference type="EMBL" id="DVMT01000020">
    <property type="protein sequence ID" value="HIU40073.1"/>
    <property type="molecule type" value="Genomic_DNA"/>
</dbReference>
<dbReference type="AlphaFoldDB" id="A0A9D1IMI5"/>
<sequence length="110" mass="12879">MNNNKVSNPKTKVPQTNKMNDKDYITAMLSLEKSMLKNYAVSLTEASNDDLYNDYYDMFDDVANMQREIYNLMFKKGWYELETADENKINQKINMLTGELAQLESNNEKN</sequence>
<reference evidence="1" key="1">
    <citation type="submission" date="2020-10" db="EMBL/GenBank/DDBJ databases">
        <authorList>
            <person name="Gilroy R."/>
        </authorList>
    </citation>
    <scope>NUCLEOTIDE SEQUENCE</scope>
    <source>
        <strain evidence="1">CHK193-30670</strain>
    </source>
</reference>
<evidence type="ECO:0000313" key="1">
    <source>
        <dbReference type="EMBL" id="HIU40073.1"/>
    </source>
</evidence>
<dbReference type="Pfam" id="PF07875">
    <property type="entry name" value="Coat_F"/>
    <property type="match status" value="1"/>
</dbReference>
<keyword evidence="1" id="KW-0946">Virion</keyword>
<evidence type="ECO:0000313" key="2">
    <source>
        <dbReference type="Proteomes" id="UP000824074"/>
    </source>
</evidence>
<dbReference type="InterPro" id="IPR012851">
    <property type="entry name" value="Spore_coat_CotF-like"/>
</dbReference>
<dbReference type="Gene3D" id="1.20.1260.10">
    <property type="match status" value="1"/>
</dbReference>